<keyword evidence="1" id="KW-1133">Transmembrane helix</keyword>
<feature type="transmembrane region" description="Helical" evidence="1">
    <location>
        <begin position="86"/>
        <end position="109"/>
    </location>
</feature>
<gene>
    <name evidence="2" type="ORF">G6042_06020</name>
</gene>
<dbReference type="EMBL" id="JAAMPT010000203">
    <property type="protein sequence ID" value="NMH24821.1"/>
    <property type="molecule type" value="Genomic_DNA"/>
</dbReference>
<dbReference type="Pfam" id="PF05656">
    <property type="entry name" value="DUF805"/>
    <property type="match status" value="1"/>
</dbReference>
<protein>
    <submittedName>
        <fullName evidence="2">DUF805 domain-containing protein</fullName>
    </submittedName>
</protein>
<accession>A0ABX1QSH2</accession>
<comment type="caution">
    <text evidence="2">The sequence shown here is derived from an EMBL/GenBank/DDBJ whole genome shotgun (WGS) entry which is preliminary data.</text>
</comment>
<evidence type="ECO:0000256" key="1">
    <source>
        <dbReference type="SAM" id="Phobius"/>
    </source>
</evidence>
<keyword evidence="1" id="KW-0812">Transmembrane</keyword>
<dbReference type="InterPro" id="IPR008523">
    <property type="entry name" value="DUF805"/>
</dbReference>
<dbReference type="Proteomes" id="UP000767947">
    <property type="component" value="Unassembled WGS sequence"/>
</dbReference>
<dbReference type="PANTHER" id="PTHR34980:SF2">
    <property type="entry name" value="INNER MEMBRANE PROTEIN YHAH-RELATED"/>
    <property type="match status" value="1"/>
</dbReference>
<feature type="transmembrane region" description="Helical" evidence="1">
    <location>
        <begin position="56"/>
        <end position="74"/>
    </location>
</feature>
<keyword evidence="1" id="KW-0472">Membrane</keyword>
<evidence type="ECO:0000313" key="3">
    <source>
        <dbReference type="Proteomes" id="UP000767947"/>
    </source>
</evidence>
<organism evidence="2 3">
    <name type="scientific">Flavobacterium solisilvae</name>
    <dbReference type="NCBI Taxonomy" id="1852019"/>
    <lineage>
        <taxon>Bacteria</taxon>
        <taxon>Pseudomonadati</taxon>
        <taxon>Bacteroidota</taxon>
        <taxon>Flavobacteriia</taxon>
        <taxon>Flavobacteriales</taxon>
        <taxon>Flavobacteriaceae</taxon>
        <taxon>Flavobacterium</taxon>
    </lineage>
</organism>
<proteinExistence type="predicted"/>
<evidence type="ECO:0000313" key="2">
    <source>
        <dbReference type="EMBL" id="NMH24821.1"/>
    </source>
</evidence>
<dbReference type="RefSeq" id="WP_169523400.1">
    <property type="nucleotide sequence ID" value="NZ_JAAMPT010000203.1"/>
</dbReference>
<feature type="transmembrane region" description="Helical" evidence="1">
    <location>
        <begin position="24"/>
        <end position="41"/>
    </location>
</feature>
<keyword evidence="3" id="KW-1185">Reference proteome</keyword>
<feature type="transmembrane region" description="Helical" evidence="1">
    <location>
        <begin position="115"/>
        <end position="135"/>
    </location>
</feature>
<name>A0ABX1QSH2_9FLAO</name>
<sequence>MNWYKKVVFENYANFNGRARRSEYWYFILFNALFSLALTIIDDLLGINFGSAESGILSTIYSLAVFIPSLAVSVRRLHDIGKSGWLLLIAYGSIIFLAALLLLGSFMHAFDSSPFIIIFALLIIAVAIWLLILFCTEGDDFTNKYGPDPKAFNEEIDEIGNE</sequence>
<reference evidence="2 3" key="1">
    <citation type="submission" date="2020-02" db="EMBL/GenBank/DDBJ databases">
        <title>Flavobacterium sp. genome.</title>
        <authorList>
            <person name="Jung H.S."/>
            <person name="Baek J.H."/>
            <person name="Jeon C.O."/>
        </authorList>
    </citation>
    <scope>NUCLEOTIDE SEQUENCE [LARGE SCALE GENOMIC DNA]</scope>
    <source>
        <strain evidence="2 3">SE-s27</strain>
    </source>
</reference>
<dbReference type="PANTHER" id="PTHR34980">
    <property type="entry name" value="INNER MEMBRANE PROTEIN-RELATED-RELATED"/>
    <property type="match status" value="1"/>
</dbReference>